<evidence type="ECO:0000313" key="2">
    <source>
        <dbReference type="RefSeq" id="XP_024884242.1"/>
    </source>
</evidence>
<organism evidence="1 2">
    <name type="scientific">Temnothorax curvispinosus</name>
    <dbReference type="NCBI Taxonomy" id="300111"/>
    <lineage>
        <taxon>Eukaryota</taxon>
        <taxon>Metazoa</taxon>
        <taxon>Ecdysozoa</taxon>
        <taxon>Arthropoda</taxon>
        <taxon>Hexapoda</taxon>
        <taxon>Insecta</taxon>
        <taxon>Pterygota</taxon>
        <taxon>Neoptera</taxon>
        <taxon>Endopterygota</taxon>
        <taxon>Hymenoptera</taxon>
        <taxon>Apocrita</taxon>
        <taxon>Aculeata</taxon>
        <taxon>Formicoidea</taxon>
        <taxon>Formicidae</taxon>
        <taxon>Myrmicinae</taxon>
        <taxon>Temnothorax</taxon>
    </lineage>
</organism>
<reference evidence="2" key="1">
    <citation type="submission" date="2025-08" db="UniProtKB">
        <authorList>
            <consortium name="RefSeq"/>
        </authorList>
    </citation>
    <scope>IDENTIFICATION</scope>
    <source>
        <tissue evidence="2">Whole body</tissue>
    </source>
</reference>
<accession>A0A6J1QP32</accession>
<dbReference type="GeneID" id="112462600"/>
<dbReference type="RefSeq" id="XP_024884242.1">
    <property type="nucleotide sequence ID" value="XM_025028474.1"/>
</dbReference>
<name>A0A6J1QP32_9HYME</name>
<proteinExistence type="predicted"/>
<evidence type="ECO:0000313" key="1">
    <source>
        <dbReference type="Proteomes" id="UP000504618"/>
    </source>
</evidence>
<keyword evidence="1" id="KW-1185">Reference proteome</keyword>
<dbReference type="Proteomes" id="UP000504618">
    <property type="component" value="Unplaced"/>
</dbReference>
<dbReference type="AlphaFoldDB" id="A0A6J1QP32"/>
<gene>
    <name evidence="2" type="primary">LOC112462600</name>
</gene>
<sequence>MEYYGIITILLCNYFLIQYSIKTSFVLRICHSLLYLLIPNIDFHLQHIYNAEDEQSPNFPTSHHPTNVKFEDSFFQCFVENGSTYKYGEEVFLNRFLYKRVQGKFYKTHERFYEHVKKTKPIRSMFDVKKQYLTGSNQVNCKTYFCFYKGDH</sequence>
<protein>
    <submittedName>
        <fullName evidence="2">Uncharacterized protein LOC112462600</fullName>
    </submittedName>
</protein>